<dbReference type="Pfam" id="PF04828">
    <property type="entry name" value="GFA"/>
    <property type="match status" value="1"/>
</dbReference>
<dbReference type="InterPro" id="IPR006913">
    <property type="entry name" value="CENP-V/GFA"/>
</dbReference>
<dbReference type="PROSITE" id="PS51891">
    <property type="entry name" value="CENP_V_GFA"/>
    <property type="match status" value="1"/>
</dbReference>
<accession>A0A6A6TNU7</accession>
<evidence type="ECO:0000256" key="3">
    <source>
        <dbReference type="ARBA" id="ARBA00022833"/>
    </source>
</evidence>
<dbReference type="Gene3D" id="3.30.70.100">
    <property type="match status" value="1"/>
</dbReference>
<sequence length="195" mass="21511">MTHGFVLEFASQEDLDYYLTAEPVHLQFSKNAGPLIEDSVVIDIRDGILFGPPAEHPSLKKKGTYKGTCHCEAVTWSAKLDAAEHVLCHCSTCQKLGGGPYSCNQIIPREQLTIISGYQNVGVYKYKGASGKFVSCYFCKTCTSHIYHHQDVMPEKVIVRTLLLDGGDKMPATGEIFAEGRLPWVKDLKDSIVGV</sequence>
<keyword evidence="4" id="KW-0456">Lyase</keyword>
<dbReference type="PANTHER" id="PTHR33337">
    <property type="entry name" value="GFA DOMAIN-CONTAINING PROTEIN"/>
    <property type="match status" value="1"/>
</dbReference>
<dbReference type="Proteomes" id="UP000799324">
    <property type="component" value="Unassembled WGS sequence"/>
</dbReference>
<proteinExistence type="inferred from homology"/>
<evidence type="ECO:0000256" key="4">
    <source>
        <dbReference type="ARBA" id="ARBA00023239"/>
    </source>
</evidence>
<protein>
    <recommendedName>
        <fullName evidence="9">CENP-V/GFA domain-containing protein</fullName>
    </recommendedName>
</protein>
<dbReference type="GO" id="GO:0046872">
    <property type="term" value="F:metal ion binding"/>
    <property type="evidence" value="ECO:0007669"/>
    <property type="project" value="UniProtKB-KW"/>
</dbReference>
<dbReference type="SUPFAM" id="SSF51316">
    <property type="entry name" value="Mss4-like"/>
    <property type="match status" value="1"/>
</dbReference>
<dbReference type="AlphaFoldDB" id="A0A6A6TNU7"/>
<dbReference type="InterPro" id="IPR013097">
    <property type="entry name" value="Dabb"/>
</dbReference>
<dbReference type="PROSITE" id="PS51502">
    <property type="entry name" value="S_R_A_B_BARREL"/>
    <property type="match status" value="1"/>
</dbReference>
<dbReference type="PANTHER" id="PTHR33337:SF30">
    <property type="entry name" value="DUF636 DOMAIN PROTEIN (AFU_ORTHOLOGUE AFUA_1G03180)"/>
    <property type="match status" value="1"/>
</dbReference>
<evidence type="ECO:0000313" key="8">
    <source>
        <dbReference type="Proteomes" id="UP000799324"/>
    </source>
</evidence>
<evidence type="ECO:0008006" key="9">
    <source>
        <dbReference type="Google" id="ProtNLM"/>
    </source>
</evidence>
<comment type="similarity">
    <text evidence="1">Belongs to the Gfa family.</text>
</comment>
<evidence type="ECO:0000313" key="7">
    <source>
        <dbReference type="EMBL" id="KAF2660264.1"/>
    </source>
</evidence>
<feature type="domain" description="Stress-response A/B barrel" evidence="5">
    <location>
        <begin position="1"/>
        <end position="44"/>
    </location>
</feature>
<name>A0A6A6TNU7_9PLEO</name>
<keyword evidence="2" id="KW-0479">Metal-binding</keyword>
<dbReference type="InterPro" id="IPR011008">
    <property type="entry name" value="Dimeric_a/b-barrel"/>
</dbReference>
<evidence type="ECO:0000256" key="1">
    <source>
        <dbReference type="ARBA" id="ARBA00005495"/>
    </source>
</evidence>
<keyword evidence="8" id="KW-1185">Reference proteome</keyword>
<dbReference type="SUPFAM" id="SSF54909">
    <property type="entry name" value="Dimeric alpha+beta barrel"/>
    <property type="match status" value="1"/>
</dbReference>
<organism evidence="7 8">
    <name type="scientific">Lophiostoma macrostomum CBS 122681</name>
    <dbReference type="NCBI Taxonomy" id="1314788"/>
    <lineage>
        <taxon>Eukaryota</taxon>
        <taxon>Fungi</taxon>
        <taxon>Dikarya</taxon>
        <taxon>Ascomycota</taxon>
        <taxon>Pezizomycotina</taxon>
        <taxon>Dothideomycetes</taxon>
        <taxon>Pleosporomycetidae</taxon>
        <taxon>Pleosporales</taxon>
        <taxon>Lophiostomataceae</taxon>
        <taxon>Lophiostoma</taxon>
    </lineage>
</organism>
<dbReference type="GO" id="GO:0016846">
    <property type="term" value="F:carbon-sulfur lyase activity"/>
    <property type="evidence" value="ECO:0007669"/>
    <property type="project" value="InterPro"/>
</dbReference>
<dbReference type="Pfam" id="PF07876">
    <property type="entry name" value="Dabb"/>
    <property type="match status" value="1"/>
</dbReference>
<keyword evidence="3" id="KW-0862">Zinc</keyword>
<dbReference type="InterPro" id="IPR011057">
    <property type="entry name" value="Mss4-like_sf"/>
</dbReference>
<dbReference type="Gene3D" id="3.90.1590.10">
    <property type="entry name" value="glutathione-dependent formaldehyde- activating enzyme (gfa)"/>
    <property type="match status" value="1"/>
</dbReference>
<dbReference type="OrthoDB" id="1601230at2759"/>
<evidence type="ECO:0000259" key="5">
    <source>
        <dbReference type="PROSITE" id="PS51502"/>
    </source>
</evidence>
<dbReference type="EMBL" id="MU004300">
    <property type="protein sequence ID" value="KAF2660264.1"/>
    <property type="molecule type" value="Genomic_DNA"/>
</dbReference>
<gene>
    <name evidence="7" type="ORF">K491DRAFT_589478</name>
</gene>
<evidence type="ECO:0000256" key="2">
    <source>
        <dbReference type="ARBA" id="ARBA00022723"/>
    </source>
</evidence>
<evidence type="ECO:0000259" key="6">
    <source>
        <dbReference type="PROSITE" id="PS51891"/>
    </source>
</evidence>
<feature type="domain" description="CENP-V/GFA" evidence="6">
    <location>
        <begin position="65"/>
        <end position="185"/>
    </location>
</feature>
<reference evidence="7" key="1">
    <citation type="journal article" date="2020" name="Stud. Mycol.">
        <title>101 Dothideomycetes genomes: a test case for predicting lifestyles and emergence of pathogens.</title>
        <authorList>
            <person name="Haridas S."/>
            <person name="Albert R."/>
            <person name="Binder M."/>
            <person name="Bloem J."/>
            <person name="Labutti K."/>
            <person name="Salamov A."/>
            <person name="Andreopoulos B."/>
            <person name="Baker S."/>
            <person name="Barry K."/>
            <person name="Bills G."/>
            <person name="Bluhm B."/>
            <person name="Cannon C."/>
            <person name="Castanera R."/>
            <person name="Culley D."/>
            <person name="Daum C."/>
            <person name="Ezra D."/>
            <person name="Gonzalez J."/>
            <person name="Henrissat B."/>
            <person name="Kuo A."/>
            <person name="Liang C."/>
            <person name="Lipzen A."/>
            <person name="Lutzoni F."/>
            <person name="Magnuson J."/>
            <person name="Mondo S."/>
            <person name="Nolan M."/>
            <person name="Ohm R."/>
            <person name="Pangilinan J."/>
            <person name="Park H.-J."/>
            <person name="Ramirez L."/>
            <person name="Alfaro M."/>
            <person name="Sun H."/>
            <person name="Tritt A."/>
            <person name="Yoshinaga Y."/>
            <person name="Zwiers L.-H."/>
            <person name="Turgeon B."/>
            <person name="Goodwin S."/>
            <person name="Spatafora J."/>
            <person name="Crous P."/>
            <person name="Grigoriev I."/>
        </authorList>
    </citation>
    <scope>NUCLEOTIDE SEQUENCE</scope>
    <source>
        <strain evidence="7">CBS 122681</strain>
    </source>
</reference>